<feature type="binding site" evidence="10">
    <location>
        <position position="70"/>
    </location>
    <ligand>
        <name>Mg(2+)</name>
        <dbReference type="ChEBI" id="CHEBI:18420"/>
    </ligand>
</feature>
<feature type="binding site" evidence="10">
    <location>
        <position position="163"/>
    </location>
    <ligand>
        <name>CTP</name>
        <dbReference type="ChEBI" id="CHEBI:37563"/>
    </ligand>
</feature>
<evidence type="ECO:0000259" key="13">
    <source>
        <dbReference type="Pfam" id="PF21133"/>
    </source>
</evidence>
<evidence type="ECO:0000256" key="3">
    <source>
        <dbReference type="ARBA" id="ARBA00022695"/>
    </source>
</evidence>
<dbReference type="InterPro" id="IPR042090">
    <property type="entry name" value="CCA_tRNA_nucleotrans_2"/>
</dbReference>
<gene>
    <name evidence="10 14" type="primary">cca</name>
    <name evidence="14" type="ORF">NVIE_025210</name>
</gene>
<keyword evidence="3 10" id="KW-0548">Nucleotidyltransferase</keyword>
<feature type="binding site" evidence="10">
    <location>
        <position position="172"/>
    </location>
    <ligand>
        <name>ATP</name>
        <dbReference type="ChEBI" id="CHEBI:30616"/>
    </ligand>
</feature>
<dbReference type="GO" id="GO:0005524">
    <property type="term" value="F:ATP binding"/>
    <property type="evidence" value="ECO:0007669"/>
    <property type="project" value="UniProtKB-UniRule"/>
</dbReference>
<evidence type="ECO:0000259" key="11">
    <source>
        <dbReference type="Pfam" id="PF01909"/>
    </source>
</evidence>
<dbReference type="HAMAP" id="MF_01264">
    <property type="entry name" value="CCA_arch"/>
    <property type="match status" value="1"/>
</dbReference>
<dbReference type="Proteomes" id="UP000027093">
    <property type="component" value="Chromosome"/>
</dbReference>
<dbReference type="InterPro" id="IPR002934">
    <property type="entry name" value="Polymerase_NTP_transf_dom"/>
</dbReference>
<dbReference type="GO" id="GO:0001680">
    <property type="term" value="P:tRNA 3'-terminal CCA addition"/>
    <property type="evidence" value="ECO:0007669"/>
    <property type="project" value="UniProtKB-UniRule"/>
</dbReference>
<evidence type="ECO:0000256" key="4">
    <source>
        <dbReference type="ARBA" id="ARBA00022723"/>
    </source>
</evidence>
<evidence type="ECO:0000256" key="5">
    <source>
        <dbReference type="ARBA" id="ARBA00022741"/>
    </source>
</evidence>
<comment type="function">
    <text evidence="10">Catalyzes the addition and repair of the essential 3'-terminal CCA sequence in tRNAs without using a nucleic acid template. Adds these three nucleotides in the order of C, C, and A to the tRNA nucleotide-73, using CTP and ATP as substrates and producing inorganic pyrophosphate. tRNA 3'-terminal CCA addition is required both for tRNA processing and repair. Also involved in tRNA surveillance by mediating tandem CCA addition to generate a CCACCA at the 3' terminus of unstable tRNAs. While stable tRNAs receive only 3'-terminal CCA, unstable tRNAs are marked with CCACCA and rapidly degraded.</text>
</comment>
<evidence type="ECO:0000256" key="2">
    <source>
        <dbReference type="ARBA" id="ARBA00022694"/>
    </source>
</evidence>
<dbReference type="PANTHER" id="PTHR39643">
    <property type="entry name" value="CCA-ADDING ENZYME"/>
    <property type="match status" value="1"/>
</dbReference>
<comment type="subunit">
    <text evidence="10">Homodimer.</text>
</comment>
<dbReference type="PROSITE" id="PS50152">
    <property type="entry name" value="25A_SYNTH_3"/>
    <property type="match status" value="1"/>
</dbReference>
<evidence type="ECO:0000259" key="12">
    <source>
        <dbReference type="Pfam" id="PF09249"/>
    </source>
</evidence>
<comment type="catalytic activity">
    <reaction evidence="10">
        <text>a tRNA precursor + 2 CTP + ATP = a tRNA with a 3' CCA end + 3 diphosphate</text>
        <dbReference type="Rhea" id="RHEA:14433"/>
        <dbReference type="Rhea" id="RHEA-COMP:10465"/>
        <dbReference type="Rhea" id="RHEA-COMP:10468"/>
        <dbReference type="ChEBI" id="CHEBI:30616"/>
        <dbReference type="ChEBI" id="CHEBI:33019"/>
        <dbReference type="ChEBI" id="CHEBI:37563"/>
        <dbReference type="ChEBI" id="CHEBI:74896"/>
        <dbReference type="ChEBI" id="CHEBI:83071"/>
        <dbReference type="EC" id="2.7.7.72"/>
    </reaction>
</comment>
<dbReference type="HOGENOM" id="CLU_044679_1_0_2"/>
<dbReference type="CDD" id="cd05400">
    <property type="entry name" value="NT_2-5OAS_ClassI-CCAase"/>
    <property type="match status" value="1"/>
</dbReference>
<dbReference type="GO" id="GO:0000049">
    <property type="term" value="F:tRNA binding"/>
    <property type="evidence" value="ECO:0007669"/>
    <property type="project" value="UniProtKB-UniRule"/>
</dbReference>
<evidence type="ECO:0000256" key="1">
    <source>
        <dbReference type="ARBA" id="ARBA00022679"/>
    </source>
</evidence>
<keyword evidence="8 10" id="KW-0460">Magnesium</keyword>
<dbReference type="AlphaFoldDB" id="A0A060HNR9"/>
<dbReference type="SUPFAM" id="SSF81301">
    <property type="entry name" value="Nucleotidyltransferase"/>
    <property type="match status" value="1"/>
</dbReference>
<dbReference type="Gene3D" id="1.10.1410.30">
    <property type="entry name" value="CCA tRNA nucleotidyltransferase, domain 2"/>
    <property type="match status" value="1"/>
</dbReference>
<feature type="binding site" evidence="10">
    <location>
        <position position="143"/>
    </location>
    <ligand>
        <name>CTP</name>
        <dbReference type="ChEBI" id="CHEBI:37563"/>
    </ligand>
</feature>
<proteinExistence type="inferred from homology"/>
<evidence type="ECO:0000256" key="8">
    <source>
        <dbReference type="ARBA" id="ARBA00022842"/>
    </source>
</evidence>
<dbReference type="SUPFAM" id="SSF81631">
    <property type="entry name" value="PAP/OAS1 substrate-binding domain"/>
    <property type="match status" value="1"/>
</dbReference>
<dbReference type="OrthoDB" id="7378at2157"/>
<comment type="caution">
    <text evidence="10">Lacks conserved residue(s) required for the propagation of feature annotation.</text>
</comment>
<keyword evidence="4 10" id="KW-0479">Metal-binding</keyword>
<feature type="binding site" evidence="10">
    <location>
        <position position="59"/>
    </location>
    <ligand>
        <name>CTP</name>
        <dbReference type="ChEBI" id="CHEBI:37563"/>
    </ligand>
</feature>
<dbReference type="NCBIfam" id="TIGR03671">
    <property type="entry name" value="cca_archaeal"/>
    <property type="match status" value="1"/>
</dbReference>
<dbReference type="GeneID" id="74947756"/>
<keyword evidence="1 10" id="KW-0808">Transferase</keyword>
<protein>
    <recommendedName>
        <fullName evidence="10">CCA-adding enzyme</fullName>
        <ecNumber evidence="10">2.7.7.72</ecNumber>
    </recommendedName>
    <alternativeName>
        <fullName evidence="10">CCA tRNA nucleotidyltransferase</fullName>
    </alternativeName>
    <alternativeName>
        <fullName evidence="10">tRNA CCA-pyrophosphorylase</fullName>
    </alternativeName>
    <alternativeName>
        <fullName evidence="10">tRNA adenylyl-/cytidylyl- transferase</fullName>
    </alternativeName>
    <alternativeName>
        <fullName evidence="10">tRNA nucleotidyltransferase</fullName>
    </alternativeName>
    <alternativeName>
        <fullName evidence="10">tRNA-NT</fullName>
    </alternativeName>
</protein>
<dbReference type="InterPro" id="IPR043519">
    <property type="entry name" value="NT_sf"/>
</dbReference>
<feature type="binding site" evidence="10">
    <location>
        <position position="56"/>
    </location>
    <ligand>
        <name>CTP</name>
        <dbReference type="ChEBI" id="CHEBI:37563"/>
    </ligand>
</feature>
<comment type="catalytic activity">
    <reaction evidence="10">
        <text>a tRNA with a 3' CCA end + 2 CTP + ATP = a tRNA with a 3' CCACCA end + 3 diphosphate</text>
        <dbReference type="Rhea" id="RHEA:76235"/>
        <dbReference type="Rhea" id="RHEA-COMP:10468"/>
        <dbReference type="Rhea" id="RHEA-COMP:18655"/>
        <dbReference type="ChEBI" id="CHEBI:30616"/>
        <dbReference type="ChEBI" id="CHEBI:33019"/>
        <dbReference type="ChEBI" id="CHEBI:37563"/>
        <dbReference type="ChEBI" id="CHEBI:83071"/>
        <dbReference type="ChEBI" id="CHEBI:195187"/>
    </reaction>
</comment>
<comment type="miscellaneous">
    <text evidence="10">A single active site specifically recognizes both ATP and CTP and is responsible for their addition.</text>
</comment>
<feature type="binding site" evidence="10">
    <location>
        <position position="163"/>
    </location>
    <ligand>
        <name>ATP</name>
        <dbReference type="ChEBI" id="CHEBI:30616"/>
    </ligand>
</feature>
<keyword evidence="2 10" id="KW-0819">tRNA processing</keyword>
<name>A0A060HNR9_9ARCH</name>
<feature type="binding site" evidence="10">
    <location>
        <position position="143"/>
    </location>
    <ligand>
        <name>ATP</name>
        <dbReference type="ChEBI" id="CHEBI:30616"/>
    </ligand>
</feature>
<evidence type="ECO:0000256" key="10">
    <source>
        <dbReference type="HAMAP-Rule" id="MF_01264"/>
    </source>
</evidence>
<evidence type="ECO:0000256" key="6">
    <source>
        <dbReference type="ARBA" id="ARBA00022800"/>
    </source>
</evidence>
<keyword evidence="15" id="KW-1185">Reference proteome</keyword>
<feature type="binding site" evidence="10">
    <location>
        <position position="56"/>
    </location>
    <ligand>
        <name>ATP</name>
        <dbReference type="ChEBI" id="CHEBI:30616"/>
    </ligand>
</feature>
<feature type="domain" description="CCA-adding enzyme C-terminal" evidence="13">
    <location>
        <begin position="284"/>
        <end position="399"/>
    </location>
</feature>
<dbReference type="Pfam" id="PF09249">
    <property type="entry name" value="tRNA_NucTransf2"/>
    <property type="match status" value="1"/>
</dbReference>
<dbReference type="InterPro" id="IPR008229">
    <property type="entry name" value="CCA-adding_arc"/>
</dbReference>
<dbReference type="Pfam" id="PF01909">
    <property type="entry name" value="NTP_transf_2"/>
    <property type="match status" value="1"/>
</dbReference>
<reference evidence="14 15" key="1">
    <citation type="journal article" date="2014" name="Int. J. Syst. Evol. Microbiol.">
        <title>Nitrososphaera viennensis gen. nov., sp. nov., an aerobic and mesophilic, ammonia-oxidizing archaeon from soil and a member of the archaeal phylum Thaumarchaeota.</title>
        <authorList>
            <person name="Stieglmeier M."/>
            <person name="Klingl A."/>
            <person name="Alves R.J."/>
            <person name="Rittmann S.K."/>
            <person name="Melcher M."/>
            <person name="Leisch N."/>
            <person name="Schleper C."/>
        </authorList>
    </citation>
    <scope>NUCLEOTIDE SEQUENCE [LARGE SCALE GENOMIC DNA]</scope>
    <source>
        <strain evidence="14">EN76</strain>
    </source>
</reference>
<comment type="cofactor">
    <cofactor evidence="10">
        <name>Mg(2+)</name>
        <dbReference type="ChEBI" id="CHEBI:18420"/>
    </cofactor>
</comment>
<dbReference type="InterPro" id="IPR006116">
    <property type="entry name" value="NT_2-5OAS_ClassI-CCAase"/>
</dbReference>
<dbReference type="InterPro" id="IPR048833">
    <property type="entry name" value="CAA_C"/>
</dbReference>
<keyword evidence="7 10" id="KW-0067">ATP-binding</keyword>
<keyword evidence="9 10" id="KW-0694">RNA-binding</keyword>
<dbReference type="GO" id="GO:0000287">
    <property type="term" value="F:magnesium ion binding"/>
    <property type="evidence" value="ECO:0007669"/>
    <property type="project" value="UniProtKB-UniRule"/>
</dbReference>
<accession>A0A060HNR9</accession>
<dbReference type="GO" id="GO:0160016">
    <property type="term" value="F:CCACCA tRNA nucleotidyltransferase activity"/>
    <property type="evidence" value="ECO:0007669"/>
    <property type="project" value="RHEA"/>
</dbReference>
<evidence type="ECO:0000313" key="14">
    <source>
        <dbReference type="EMBL" id="AIC16790.1"/>
    </source>
</evidence>
<dbReference type="PANTHER" id="PTHR39643:SF1">
    <property type="entry name" value="CCA-ADDING ENZYME"/>
    <property type="match status" value="1"/>
</dbReference>
<evidence type="ECO:0000256" key="9">
    <source>
        <dbReference type="ARBA" id="ARBA00022884"/>
    </source>
</evidence>
<feature type="domain" description="Polymerase nucleotidyl transferase" evidence="11">
    <location>
        <begin position="42"/>
        <end position="139"/>
    </location>
</feature>
<feature type="domain" description="tRNA nucleotidyltransferase substrate binding" evidence="12">
    <location>
        <begin position="158"/>
        <end position="269"/>
    </location>
</feature>
<organism evidence="14 15">
    <name type="scientific">Nitrososphaera viennensis EN76</name>
    <dbReference type="NCBI Taxonomy" id="926571"/>
    <lineage>
        <taxon>Archaea</taxon>
        <taxon>Nitrososphaerota</taxon>
        <taxon>Nitrososphaeria</taxon>
        <taxon>Nitrososphaerales</taxon>
        <taxon>Nitrososphaeraceae</taxon>
        <taxon>Nitrososphaera</taxon>
    </lineage>
</organism>
<dbReference type="InterPro" id="IPR011068">
    <property type="entry name" value="NuclTrfase_I-like_C"/>
</dbReference>
<dbReference type="Gene3D" id="3.30.460.10">
    <property type="entry name" value="Beta Polymerase, domain 2"/>
    <property type="match status" value="1"/>
</dbReference>
<dbReference type="GO" id="GO:0004810">
    <property type="term" value="F:CCA tRNA nucleotidyltransferase activity"/>
    <property type="evidence" value="ECO:0007669"/>
    <property type="project" value="UniProtKB-UniRule"/>
</dbReference>
<dbReference type="InterPro" id="IPR015329">
    <property type="entry name" value="tRNA_NucTransf2"/>
</dbReference>
<feature type="binding site" evidence="10">
    <location>
        <position position="59"/>
    </location>
    <ligand>
        <name>ATP</name>
        <dbReference type="ChEBI" id="CHEBI:30616"/>
    </ligand>
</feature>
<dbReference type="SUPFAM" id="SSF55003">
    <property type="entry name" value="PAP/Archaeal CCA-adding enzyme, C-terminal domain"/>
    <property type="match status" value="1"/>
</dbReference>
<sequence>MTDNIIQDVLAKALVLCNPTAAEEKKITAVAEEAKKLVEQQSRTTPEVRGVIFGGSFAKGTWLRGDADIDIFVKIDPSASEDKFEKLGIEIGKTALKKYRPRLRYSDHPYVEATVRGTRINIVPCYDVQKGQWKSAADRSPFHTQYITETLDAAGKEQVRLLKKFLKSTGIYGAEISTGGFSGYVSEVLIAKYGSLEGALAAAAEFKQGQVVSVGDYDSDVAKGFSSPLVIIDPVDPRRNLGTAISPESAGRLALAARAFLRNPSARFFARQKPDINKRLYRNVLVVEFSHRERSPDTIWGQLKRSANSLAKQLELAGFTVFRTTCNTDEKKSGAFAFLLESLVLPEYMMRRGPEIARAKDTESFVKAARPLAMWADREMRVSTIVERKAVDARQLVKTLLGRPEANGIARDMITGRVKIYSGSGRRRLSGMAKEAVDELVSTESLIFR</sequence>
<dbReference type="KEGG" id="nvn:NVIE_025210"/>
<dbReference type="EMBL" id="CP007536">
    <property type="protein sequence ID" value="AIC16790.1"/>
    <property type="molecule type" value="Genomic_DNA"/>
</dbReference>
<comment type="similarity">
    <text evidence="10">Belongs to the tRNA nucleotidyltransferase/poly(A) polymerase family. Archaeal CCA-adding enzyme subfamily.</text>
</comment>
<keyword evidence="5 10" id="KW-0547">Nucleotide-binding</keyword>
<dbReference type="Pfam" id="PF21133">
    <property type="entry name" value="CAA_C"/>
    <property type="match status" value="1"/>
</dbReference>
<dbReference type="STRING" id="926571.NVIE_025210"/>
<evidence type="ECO:0000256" key="7">
    <source>
        <dbReference type="ARBA" id="ARBA00022840"/>
    </source>
</evidence>
<feature type="binding site" evidence="10">
    <location>
        <position position="172"/>
    </location>
    <ligand>
        <name>CTP</name>
        <dbReference type="ChEBI" id="CHEBI:37563"/>
    </ligand>
</feature>
<dbReference type="Gene3D" id="3.30.70.590">
    <property type="entry name" value="Poly(A) polymerase predicted RNA binding domain"/>
    <property type="match status" value="1"/>
</dbReference>
<dbReference type="RefSeq" id="WP_158435225.1">
    <property type="nucleotide sequence ID" value="NZ_CP007536.1"/>
</dbReference>
<dbReference type="GO" id="GO:0042245">
    <property type="term" value="P:RNA repair"/>
    <property type="evidence" value="ECO:0007669"/>
    <property type="project" value="UniProtKB-KW"/>
</dbReference>
<feature type="binding site" evidence="10">
    <location>
        <position position="68"/>
    </location>
    <ligand>
        <name>Mg(2+)</name>
        <dbReference type="ChEBI" id="CHEBI:18420"/>
    </ligand>
</feature>
<dbReference type="PIRSF" id="PIRSF005335">
    <property type="entry name" value="CCA_arch"/>
    <property type="match status" value="1"/>
</dbReference>
<dbReference type="EC" id="2.7.7.72" evidence="10"/>
<keyword evidence="6 10" id="KW-0692">RNA repair</keyword>
<evidence type="ECO:0000313" key="15">
    <source>
        <dbReference type="Proteomes" id="UP000027093"/>
    </source>
</evidence>